<dbReference type="Proteomes" id="UP000054560">
    <property type="component" value="Unassembled WGS sequence"/>
</dbReference>
<sequence>MLDIPPPVQISHLDDDISESSAALVAVAINPHLNIPASDVDSGIDVVTVVKIGLVCSAIAAVGFVLMRTAMR</sequence>
<accession>A0A0L0FCU1</accession>
<gene>
    <name evidence="2" type="ORF">SARC_13541</name>
</gene>
<proteinExistence type="predicted"/>
<dbReference type="AlphaFoldDB" id="A0A0L0FCU1"/>
<organism evidence="2 3">
    <name type="scientific">Sphaeroforma arctica JP610</name>
    <dbReference type="NCBI Taxonomy" id="667725"/>
    <lineage>
        <taxon>Eukaryota</taxon>
        <taxon>Ichthyosporea</taxon>
        <taxon>Ichthyophonida</taxon>
        <taxon>Sphaeroforma</taxon>
    </lineage>
</organism>
<protein>
    <submittedName>
        <fullName evidence="2">Uncharacterized protein</fullName>
    </submittedName>
</protein>
<keyword evidence="1" id="KW-0472">Membrane</keyword>
<dbReference type="GeneID" id="25914045"/>
<name>A0A0L0FCU1_9EUKA</name>
<dbReference type="RefSeq" id="XP_014147800.1">
    <property type="nucleotide sequence ID" value="XM_014292325.1"/>
</dbReference>
<evidence type="ECO:0000313" key="2">
    <source>
        <dbReference type="EMBL" id="KNC73898.1"/>
    </source>
</evidence>
<keyword evidence="1" id="KW-0812">Transmembrane</keyword>
<evidence type="ECO:0000256" key="1">
    <source>
        <dbReference type="SAM" id="Phobius"/>
    </source>
</evidence>
<evidence type="ECO:0000313" key="3">
    <source>
        <dbReference type="Proteomes" id="UP000054560"/>
    </source>
</evidence>
<keyword evidence="3" id="KW-1185">Reference proteome</keyword>
<feature type="transmembrane region" description="Helical" evidence="1">
    <location>
        <begin position="46"/>
        <end position="67"/>
    </location>
</feature>
<reference evidence="2 3" key="1">
    <citation type="submission" date="2011-02" db="EMBL/GenBank/DDBJ databases">
        <title>The Genome Sequence of Sphaeroforma arctica JP610.</title>
        <authorList>
            <consortium name="The Broad Institute Genome Sequencing Platform"/>
            <person name="Russ C."/>
            <person name="Cuomo C."/>
            <person name="Young S.K."/>
            <person name="Zeng Q."/>
            <person name="Gargeya S."/>
            <person name="Alvarado L."/>
            <person name="Berlin A."/>
            <person name="Chapman S.B."/>
            <person name="Chen Z."/>
            <person name="Freedman E."/>
            <person name="Gellesch M."/>
            <person name="Goldberg J."/>
            <person name="Griggs A."/>
            <person name="Gujja S."/>
            <person name="Heilman E."/>
            <person name="Heiman D."/>
            <person name="Howarth C."/>
            <person name="Mehta T."/>
            <person name="Neiman D."/>
            <person name="Pearson M."/>
            <person name="Roberts A."/>
            <person name="Saif S."/>
            <person name="Shea T."/>
            <person name="Shenoy N."/>
            <person name="Sisk P."/>
            <person name="Stolte C."/>
            <person name="Sykes S."/>
            <person name="White J."/>
            <person name="Yandava C."/>
            <person name="Burger G."/>
            <person name="Gray M.W."/>
            <person name="Holland P.W.H."/>
            <person name="King N."/>
            <person name="Lang F.B.F."/>
            <person name="Roger A.J."/>
            <person name="Ruiz-Trillo I."/>
            <person name="Haas B."/>
            <person name="Nusbaum C."/>
            <person name="Birren B."/>
        </authorList>
    </citation>
    <scope>NUCLEOTIDE SEQUENCE [LARGE SCALE GENOMIC DNA]</scope>
    <source>
        <strain evidence="2 3">JP610</strain>
    </source>
</reference>
<keyword evidence="1" id="KW-1133">Transmembrane helix</keyword>
<dbReference type="EMBL" id="KQ245006">
    <property type="protein sequence ID" value="KNC73898.1"/>
    <property type="molecule type" value="Genomic_DNA"/>
</dbReference>